<feature type="domain" description="HhH-GPD" evidence="10">
    <location>
        <begin position="111"/>
        <end position="282"/>
    </location>
</feature>
<sequence>MPRITLGNDEPFSLDQTLGCGQVFRWNHSPDGSWTGVASGKVIRCRQKGRTLSFTGVDEPFIRHYFSFDLDLLAILESVDRDPFIHAAIGQCRGLRLIRQPPWECLCSYICATNTNIPAIRRRVATLAQQFGDAIQEGENTFFSFPDPSRISCTGTASALAECGLGYREPYVFKTACDTTAHETWAENIAALPYEEARRELMKFSGIGPKAADCVLLFSFQTFEAFPVDVWIRRIMREHYLPELPPDTALTTREYDAIRTFARKHFGPYCGIAQEYIYAAREGSKT</sequence>
<dbReference type="Proteomes" id="UP000002408">
    <property type="component" value="Chromosome"/>
</dbReference>
<dbReference type="InterPro" id="IPR003265">
    <property type="entry name" value="HhH-GPD_domain"/>
</dbReference>
<proteinExistence type="inferred from homology"/>
<keyword evidence="8" id="KW-0326">Glycosidase</keyword>
<evidence type="ECO:0000313" key="12">
    <source>
        <dbReference type="Proteomes" id="UP000002408"/>
    </source>
</evidence>
<evidence type="ECO:0000256" key="6">
    <source>
        <dbReference type="ARBA" id="ARBA00023239"/>
    </source>
</evidence>
<dbReference type="GeneID" id="5411314"/>
<evidence type="ECO:0000256" key="7">
    <source>
        <dbReference type="ARBA" id="ARBA00023268"/>
    </source>
</evidence>
<reference evidence="12" key="1">
    <citation type="journal article" date="2015" name="Microbiology">
        <title>Genome of Methanoregula boonei 6A8 reveals adaptations to oligotrophic peatland environments.</title>
        <authorList>
            <person name="Braeuer S."/>
            <person name="Cadillo-Quiroz H."/>
            <person name="Kyrpides N."/>
            <person name="Woyke T."/>
            <person name="Goodwin L."/>
            <person name="Detter C."/>
            <person name="Podell S."/>
            <person name="Yavitt J.B."/>
            <person name="Zinder S.H."/>
        </authorList>
    </citation>
    <scope>NUCLEOTIDE SEQUENCE [LARGE SCALE GENOMIC DNA]</scope>
    <source>
        <strain evidence="12">DSM 21154 / JCM 14090 / 6A8</strain>
    </source>
</reference>
<dbReference type="OrthoDB" id="14922at2157"/>
<dbReference type="Gene3D" id="3.30.310.260">
    <property type="match status" value="1"/>
</dbReference>
<dbReference type="SMART" id="SM00478">
    <property type="entry name" value="ENDO3c"/>
    <property type="match status" value="1"/>
</dbReference>
<organism evidence="11 12">
    <name type="scientific">Methanoregula boonei (strain DSM 21154 / JCM 14090 / 6A8)</name>
    <dbReference type="NCBI Taxonomy" id="456442"/>
    <lineage>
        <taxon>Archaea</taxon>
        <taxon>Methanobacteriati</taxon>
        <taxon>Methanobacteriota</taxon>
        <taxon>Stenosarchaea group</taxon>
        <taxon>Methanomicrobia</taxon>
        <taxon>Methanomicrobiales</taxon>
        <taxon>Methanoregulaceae</taxon>
        <taxon>Methanoregula</taxon>
    </lineage>
</organism>
<accession>A7I619</accession>
<evidence type="ECO:0000256" key="2">
    <source>
        <dbReference type="ARBA" id="ARBA00012720"/>
    </source>
</evidence>
<evidence type="ECO:0000256" key="1">
    <source>
        <dbReference type="ARBA" id="ARBA00010679"/>
    </source>
</evidence>
<dbReference type="GO" id="GO:0140078">
    <property type="term" value="F:class I DNA-(apurinic or apyrimidinic site) endonuclease activity"/>
    <property type="evidence" value="ECO:0007669"/>
    <property type="project" value="UniProtKB-EC"/>
</dbReference>
<dbReference type="Gene3D" id="1.10.340.30">
    <property type="entry name" value="Hypothetical protein, domain 2"/>
    <property type="match status" value="1"/>
</dbReference>
<dbReference type="CDD" id="cd00056">
    <property type="entry name" value="ENDO3c"/>
    <property type="match status" value="1"/>
</dbReference>
<keyword evidence="7" id="KW-0511">Multifunctional enzyme</keyword>
<protein>
    <recommendedName>
        <fullName evidence="2">DNA-(apurinic or apyrimidinic site) lyase</fullName>
        <ecNumber evidence="2">4.2.99.18</ecNumber>
    </recommendedName>
</protein>
<comment type="catalytic activity">
    <reaction evidence="9">
        <text>2'-deoxyribonucleotide-(2'-deoxyribose 5'-phosphate)-2'-deoxyribonucleotide-DNA = a 3'-end 2'-deoxyribonucleotide-(2,3-dehydro-2,3-deoxyribose 5'-phosphate)-DNA + a 5'-end 5'-phospho-2'-deoxyribonucleoside-DNA + H(+)</text>
        <dbReference type="Rhea" id="RHEA:66592"/>
        <dbReference type="Rhea" id="RHEA-COMP:13180"/>
        <dbReference type="Rhea" id="RHEA-COMP:16897"/>
        <dbReference type="Rhea" id="RHEA-COMP:17067"/>
        <dbReference type="ChEBI" id="CHEBI:15378"/>
        <dbReference type="ChEBI" id="CHEBI:136412"/>
        <dbReference type="ChEBI" id="CHEBI:157695"/>
        <dbReference type="ChEBI" id="CHEBI:167181"/>
        <dbReference type="EC" id="4.2.99.18"/>
    </reaction>
</comment>
<keyword evidence="5" id="KW-0234">DNA repair</keyword>
<evidence type="ECO:0000256" key="8">
    <source>
        <dbReference type="ARBA" id="ARBA00023295"/>
    </source>
</evidence>
<evidence type="ECO:0000256" key="5">
    <source>
        <dbReference type="ARBA" id="ARBA00023204"/>
    </source>
</evidence>
<dbReference type="EMBL" id="CP000780">
    <property type="protein sequence ID" value="ABS55180.1"/>
    <property type="molecule type" value="Genomic_DNA"/>
</dbReference>
<comment type="similarity">
    <text evidence="1">Belongs to the type-1 OGG1 family.</text>
</comment>
<dbReference type="STRING" id="456442.Mboo_0662"/>
<keyword evidence="6" id="KW-0456">Lyase</keyword>
<dbReference type="SUPFAM" id="SSF55945">
    <property type="entry name" value="TATA-box binding protein-like"/>
    <property type="match status" value="1"/>
</dbReference>
<dbReference type="HOGENOM" id="CLU_027543_3_0_2"/>
<dbReference type="InterPro" id="IPR011257">
    <property type="entry name" value="DNA_glycosylase"/>
</dbReference>
<dbReference type="InterPro" id="IPR012904">
    <property type="entry name" value="OGG_N"/>
</dbReference>
<evidence type="ECO:0000259" key="10">
    <source>
        <dbReference type="SMART" id="SM00478"/>
    </source>
</evidence>
<dbReference type="InterPro" id="IPR052054">
    <property type="entry name" value="Oxidative_DNA_repair_enzyme"/>
</dbReference>
<evidence type="ECO:0000256" key="4">
    <source>
        <dbReference type="ARBA" id="ARBA00022801"/>
    </source>
</evidence>
<dbReference type="RefSeq" id="WP_012106202.1">
    <property type="nucleotide sequence ID" value="NC_009712.1"/>
</dbReference>
<dbReference type="PANTHER" id="PTHR10242">
    <property type="entry name" value="8-OXOGUANINE DNA GLYCOSYLASE"/>
    <property type="match status" value="1"/>
</dbReference>
<keyword evidence="4" id="KW-0378">Hydrolase</keyword>
<evidence type="ECO:0000256" key="9">
    <source>
        <dbReference type="ARBA" id="ARBA00044632"/>
    </source>
</evidence>
<dbReference type="InterPro" id="IPR023170">
    <property type="entry name" value="HhH_base_excis_C"/>
</dbReference>
<dbReference type="KEGG" id="mbn:Mboo_0662"/>
<dbReference type="GO" id="GO:0006284">
    <property type="term" value="P:base-excision repair"/>
    <property type="evidence" value="ECO:0007669"/>
    <property type="project" value="InterPro"/>
</dbReference>
<dbReference type="Gene3D" id="1.10.1670.10">
    <property type="entry name" value="Helix-hairpin-Helix base-excision DNA repair enzymes (C-terminal)"/>
    <property type="match status" value="1"/>
</dbReference>
<dbReference type="GO" id="GO:0008534">
    <property type="term" value="F:oxidized purine nucleobase lesion DNA N-glycosylase activity"/>
    <property type="evidence" value="ECO:0007669"/>
    <property type="project" value="InterPro"/>
</dbReference>
<dbReference type="EC" id="4.2.99.18" evidence="2"/>
<evidence type="ECO:0000313" key="11">
    <source>
        <dbReference type="EMBL" id="ABS55180.1"/>
    </source>
</evidence>
<keyword evidence="3" id="KW-0227">DNA damage</keyword>
<dbReference type="Pfam" id="PF07934">
    <property type="entry name" value="OGG_N"/>
    <property type="match status" value="1"/>
</dbReference>
<keyword evidence="12" id="KW-1185">Reference proteome</keyword>
<dbReference type="eggNOG" id="arCOG00464">
    <property type="taxonomic scope" value="Archaea"/>
</dbReference>
<dbReference type="AlphaFoldDB" id="A7I619"/>
<gene>
    <name evidence="11" type="ordered locus">Mboo_0662</name>
</gene>
<dbReference type="SUPFAM" id="SSF48150">
    <property type="entry name" value="DNA-glycosylase"/>
    <property type="match status" value="1"/>
</dbReference>
<name>A7I619_METB6</name>
<evidence type="ECO:0000256" key="3">
    <source>
        <dbReference type="ARBA" id="ARBA00022763"/>
    </source>
</evidence>
<dbReference type="PANTHER" id="PTHR10242:SF2">
    <property type="entry name" value="N-GLYCOSYLASE_DNA LYASE"/>
    <property type="match status" value="1"/>
</dbReference>
<dbReference type="GO" id="GO:0006289">
    <property type="term" value="P:nucleotide-excision repair"/>
    <property type="evidence" value="ECO:0007669"/>
    <property type="project" value="InterPro"/>
</dbReference>
<dbReference type="GO" id="GO:0003684">
    <property type="term" value="F:damaged DNA binding"/>
    <property type="evidence" value="ECO:0007669"/>
    <property type="project" value="InterPro"/>
</dbReference>